<dbReference type="SUPFAM" id="SSF47384">
    <property type="entry name" value="Homodimeric domain of signal transducing histidine kinase"/>
    <property type="match status" value="1"/>
</dbReference>
<dbReference type="CDD" id="cd00082">
    <property type="entry name" value="HisKA"/>
    <property type="match status" value="1"/>
</dbReference>
<dbReference type="GO" id="GO:0000155">
    <property type="term" value="F:phosphorelay sensor kinase activity"/>
    <property type="evidence" value="ECO:0007669"/>
    <property type="project" value="InterPro"/>
</dbReference>
<dbReference type="SMART" id="SM00091">
    <property type="entry name" value="PAS"/>
    <property type="match status" value="2"/>
</dbReference>
<dbReference type="PRINTS" id="PR00344">
    <property type="entry name" value="BCTRLSENSOR"/>
</dbReference>
<feature type="domain" description="Histidine kinase" evidence="9">
    <location>
        <begin position="316"/>
        <end position="534"/>
    </location>
</feature>
<keyword evidence="4" id="KW-0808">Transferase</keyword>
<evidence type="ECO:0000313" key="13">
    <source>
        <dbReference type="Proteomes" id="UP000178684"/>
    </source>
</evidence>
<keyword evidence="6" id="KW-0902">Two-component regulatory system</keyword>
<dbReference type="NCBIfam" id="TIGR00229">
    <property type="entry name" value="sensory_box"/>
    <property type="match status" value="2"/>
</dbReference>
<dbReference type="InterPro" id="IPR036890">
    <property type="entry name" value="HATPase_C_sf"/>
</dbReference>
<dbReference type="Proteomes" id="UP000178684">
    <property type="component" value="Unassembled WGS sequence"/>
</dbReference>
<evidence type="ECO:0000256" key="1">
    <source>
        <dbReference type="ARBA" id="ARBA00000085"/>
    </source>
</evidence>
<dbReference type="Gene3D" id="1.10.287.130">
    <property type="match status" value="1"/>
</dbReference>
<evidence type="ECO:0000256" key="5">
    <source>
        <dbReference type="ARBA" id="ARBA00022777"/>
    </source>
</evidence>
<dbReference type="EMBL" id="MFIE01000007">
    <property type="protein sequence ID" value="OGF83001.1"/>
    <property type="molecule type" value="Genomic_DNA"/>
</dbReference>
<dbReference type="CDD" id="cd00130">
    <property type="entry name" value="PAS"/>
    <property type="match status" value="2"/>
</dbReference>
<comment type="catalytic activity">
    <reaction evidence="1">
        <text>ATP + protein L-histidine = ADP + protein N-phospho-L-histidine.</text>
        <dbReference type="EC" id="2.7.13.3"/>
    </reaction>
</comment>
<dbReference type="InterPro" id="IPR001610">
    <property type="entry name" value="PAC"/>
</dbReference>
<dbReference type="PROSITE" id="PS50109">
    <property type="entry name" value="HIS_KIN"/>
    <property type="match status" value="1"/>
</dbReference>
<dbReference type="InterPro" id="IPR005467">
    <property type="entry name" value="His_kinase_dom"/>
</dbReference>
<name>A0A1F5X610_9BACT</name>
<evidence type="ECO:0000256" key="6">
    <source>
        <dbReference type="ARBA" id="ARBA00023012"/>
    </source>
</evidence>
<feature type="domain" description="PAC" evidence="11">
    <location>
        <begin position="102"/>
        <end position="156"/>
    </location>
</feature>
<keyword evidence="5" id="KW-0418">Kinase</keyword>
<dbReference type="InterPro" id="IPR003661">
    <property type="entry name" value="HisK_dim/P_dom"/>
</dbReference>
<evidence type="ECO:0000256" key="2">
    <source>
        <dbReference type="ARBA" id="ARBA00012438"/>
    </source>
</evidence>
<dbReference type="InterPro" id="IPR050351">
    <property type="entry name" value="BphY/WalK/GraS-like"/>
</dbReference>
<dbReference type="SMART" id="SM00387">
    <property type="entry name" value="HATPase_c"/>
    <property type="match status" value="1"/>
</dbReference>
<feature type="coiled-coil region" evidence="8">
    <location>
        <begin position="140"/>
        <end position="167"/>
    </location>
</feature>
<evidence type="ECO:0000313" key="12">
    <source>
        <dbReference type="EMBL" id="OGF83001.1"/>
    </source>
</evidence>
<accession>A0A1F5X610</accession>
<dbReference type="Pfam" id="PF00512">
    <property type="entry name" value="HisKA"/>
    <property type="match status" value="1"/>
</dbReference>
<dbReference type="SUPFAM" id="SSF55874">
    <property type="entry name" value="ATPase domain of HSP90 chaperone/DNA topoisomerase II/histidine kinase"/>
    <property type="match status" value="1"/>
</dbReference>
<keyword evidence="3" id="KW-0597">Phosphoprotein</keyword>
<dbReference type="Pfam" id="PF02518">
    <property type="entry name" value="HATPase_c"/>
    <property type="match status" value="1"/>
</dbReference>
<evidence type="ECO:0000259" key="11">
    <source>
        <dbReference type="PROSITE" id="PS50113"/>
    </source>
</evidence>
<keyword evidence="7" id="KW-0472">Membrane</keyword>
<dbReference type="InterPro" id="IPR003594">
    <property type="entry name" value="HATPase_dom"/>
</dbReference>
<dbReference type="SMART" id="SM00086">
    <property type="entry name" value="PAC"/>
    <property type="match status" value="2"/>
</dbReference>
<evidence type="ECO:0000256" key="3">
    <source>
        <dbReference type="ARBA" id="ARBA00022553"/>
    </source>
</evidence>
<dbReference type="PROSITE" id="PS50112">
    <property type="entry name" value="PAS"/>
    <property type="match status" value="2"/>
</dbReference>
<sequence>MDKKLEELEDEGALRTDELRTANRILKAQLEMLKEQSELINLAYDAIIVQDISGTIMGWNVGAEKVYGWKEEEVLGKHTHELLKTKFPETDKAILDVVLREGKWEGELLHTRRDGREIVVASRWVLQKDKLGNPVSIIKINRDITEKKKLEEKVASYTRELENRVAERTRELEHVVSEVAMDAAKNKAIFESIGDGVIVVNEEGKIVRINPRGEEMMGVKAIDLIGQPYTKIALEMENGESVPEAERPLYNTLSQKKTVLSQSTYYLVRKDKTRFPVAMISTPIEIEGRIIGAIDAFRDITREKEIDRAKSEFISIASHQLRTPLTTLSWYTESLLSGREKLTPRQSEYLTEIKGATARLLELVASLLNISRIELGTFSLESKVIDVVKICREIQADMKTTIKKKKLKIRESFPKDLPVMKLDMDLVRVVFQNLFSNAVKYTPKNGFIYIGIERVKNNLIIKMQDSGCGIPKNDQKNMFNKFFRAENSKILDPNGNGLGLYITKTIVEYAKGKIWFESEENKGTTFFVDLPTIERRKKPRN</sequence>
<proteinExistence type="predicted"/>
<feature type="domain" description="PAS" evidence="10">
    <location>
        <begin position="32"/>
        <end position="102"/>
    </location>
</feature>
<dbReference type="FunFam" id="3.30.565.10:FF:000006">
    <property type="entry name" value="Sensor histidine kinase WalK"/>
    <property type="match status" value="1"/>
</dbReference>
<dbReference type="GO" id="GO:0016036">
    <property type="term" value="P:cellular response to phosphate starvation"/>
    <property type="evidence" value="ECO:0007669"/>
    <property type="project" value="TreeGrafter"/>
</dbReference>
<dbReference type="Gene3D" id="3.30.450.20">
    <property type="entry name" value="PAS domain"/>
    <property type="match status" value="2"/>
</dbReference>
<dbReference type="InterPro" id="IPR036097">
    <property type="entry name" value="HisK_dim/P_sf"/>
</dbReference>
<dbReference type="PROSITE" id="PS50113">
    <property type="entry name" value="PAC"/>
    <property type="match status" value="1"/>
</dbReference>
<evidence type="ECO:0000256" key="4">
    <source>
        <dbReference type="ARBA" id="ARBA00022679"/>
    </source>
</evidence>
<dbReference type="InterPro" id="IPR004358">
    <property type="entry name" value="Sig_transdc_His_kin-like_C"/>
</dbReference>
<dbReference type="PANTHER" id="PTHR45453:SF1">
    <property type="entry name" value="PHOSPHATE REGULON SENSOR PROTEIN PHOR"/>
    <property type="match status" value="1"/>
</dbReference>
<comment type="caution">
    <text evidence="12">The sequence shown here is derived from an EMBL/GenBank/DDBJ whole genome shotgun (WGS) entry which is preliminary data.</text>
</comment>
<organism evidence="12 13">
    <name type="scientific">Candidatus Giovannonibacteria bacterium RIFCSPLOWO2_01_FULL_46_13</name>
    <dbReference type="NCBI Taxonomy" id="1798352"/>
    <lineage>
        <taxon>Bacteria</taxon>
        <taxon>Candidatus Giovannoniibacteriota</taxon>
    </lineage>
</organism>
<keyword evidence="8" id="KW-0175">Coiled coil</keyword>
<dbReference type="PANTHER" id="PTHR45453">
    <property type="entry name" value="PHOSPHATE REGULON SENSOR PROTEIN PHOR"/>
    <property type="match status" value="1"/>
</dbReference>
<protein>
    <recommendedName>
        <fullName evidence="2">histidine kinase</fullName>
        <ecNumber evidence="2">2.7.13.3</ecNumber>
    </recommendedName>
</protein>
<dbReference type="GO" id="GO:0004721">
    <property type="term" value="F:phosphoprotein phosphatase activity"/>
    <property type="evidence" value="ECO:0007669"/>
    <property type="project" value="TreeGrafter"/>
</dbReference>
<gene>
    <name evidence="12" type="ORF">A3B18_02255</name>
</gene>
<dbReference type="GO" id="GO:0005886">
    <property type="term" value="C:plasma membrane"/>
    <property type="evidence" value="ECO:0007669"/>
    <property type="project" value="TreeGrafter"/>
</dbReference>
<dbReference type="Pfam" id="PF13426">
    <property type="entry name" value="PAS_9"/>
    <property type="match status" value="2"/>
</dbReference>
<feature type="domain" description="PAS" evidence="10">
    <location>
        <begin position="182"/>
        <end position="256"/>
    </location>
</feature>
<evidence type="ECO:0000256" key="7">
    <source>
        <dbReference type="ARBA" id="ARBA00023136"/>
    </source>
</evidence>
<reference evidence="12 13" key="1">
    <citation type="journal article" date="2016" name="Nat. Commun.">
        <title>Thousands of microbial genomes shed light on interconnected biogeochemical processes in an aquifer system.</title>
        <authorList>
            <person name="Anantharaman K."/>
            <person name="Brown C.T."/>
            <person name="Hug L.A."/>
            <person name="Sharon I."/>
            <person name="Castelle C.J."/>
            <person name="Probst A.J."/>
            <person name="Thomas B.C."/>
            <person name="Singh A."/>
            <person name="Wilkins M.J."/>
            <person name="Karaoz U."/>
            <person name="Brodie E.L."/>
            <person name="Williams K.H."/>
            <person name="Hubbard S.S."/>
            <person name="Banfield J.F."/>
        </authorList>
    </citation>
    <scope>NUCLEOTIDE SEQUENCE [LARGE SCALE GENOMIC DNA]</scope>
</reference>
<evidence type="ECO:0000259" key="10">
    <source>
        <dbReference type="PROSITE" id="PS50112"/>
    </source>
</evidence>
<dbReference type="InterPro" id="IPR000014">
    <property type="entry name" value="PAS"/>
</dbReference>
<evidence type="ECO:0000259" key="9">
    <source>
        <dbReference type="PROSITE" id="PS50109"/>
    </source>
</evidence>
<dbReference type="EC" id="2.7.13.3" evidence="2"/>
<dbReference type="AlphaFoldDB" id="A0A1F5X610"/>
<evidence type="ECO:0000256" key="8">
    <source>
        <dbReference type="SAM" id="Coils"/>
    </source>
</evidence>
<dbReference type="Gene3D" id="3.30.565.10">
    <property type="entry name" value="Histidine kinase-like ATPase, C-terminal domain"/>
    <property type="match status" value="1"/>
</dbReference>
<dbReference type="InterPro" id="IPR000700">
    <property type="entry name" value="PAS-assoc_C"/>
</dbReference>
<dbReference type="InterPro" id="IPR035965">
    <property type="entry name" value="PAS-like_dom_sf"/>
</dbReference>
<dbReference type="SUPFAM" id="SSF55785">
    <property type="entry name" value="PYP-like sensor domain (PAS domain)"/>
    <property type="match status" value="2"/>
</dbReference>
<dbReference type="SMART" id="SM00388">
    <property type="entry name" value="HisKA"/>
    <property type="match status" value="1"/>
</dbReference>